<evidence type="ECO:0000313" key="2">
    <source>
        <dbReference type="Proteomes" id="UP001165960"/>
    </source>
</evidence>
<protein>
    <submittedName>
        <fullName evidence="1">U2 small nuclear ribonucleoprotein auxiliary factor 35 kDa subunit- protein 2</fullName>
    </submittedName>
</protein>
<dbReference type="Proteomes" id="UP001165960">
    <property type="component" value="Unassembled WGS sequence"/>
</dbReference>
<proteinExistence type="predicted"/>
<keyword evidence="1" id="KW-0687">Ribonucleoprotein</keyword>
<sequence>MDETKSIAGVGEAEDCNSVAEPFPELDLRTLLPKDRVSRLEYRRKKKAAKRKITRQLEAKIKIEQEDVLHQTKEYQEKIAEIEKNYKLRKEQWEAKEAKYARESVRRKEIEAVLKAQLSASLGKTSQASKRKNAKIIQFRKQSKLLKSRIYLQTAIRLFSRGPKDIQRIHTMLSKTLKTLWPLMNFFEDVFPELNRFGGVQDVKVSLNSAPHLRGNVYVLYSSLKSAQQSYDALKGRFYGGLTLLPRYLGQSSLRQTLCVYNINDKACCCHASCNL</sequence>
<evidence type="ECO:0000313" key="1">
    <source>
        <dbReference type="EMBL" id="KAJ9081593.1"/>
    </source>
</evidence>
<name>A0ACC2U3K7_9FUNG</name>
<accession>A0ACC2U3K7</accession>
<dbReference type="EMBL" id="QTSX02001467">
    <property type="protein sequence ID" value="KAJ9081593.1"/>
    <property type="molecule type" value="Genomic_DNA"/>
</dbReference>
<keyword evidence="2" id="KW-1185">Reference proteome</keyword>
<comment type="caution">
    <text evidence="1">The sequence shown here is derived from an EMBL/GenBank/DDBJ whole genome shotgun (WGS) entry which is preliminary data.</text>
</comment>
<reference evidence="1" key="1">
    <citation type="submission" date="2022-04" db="EMBL/GenBank/DDBJ databases">
        <title>Genome of the entomopathogenic fungus Entomophthora muscae.</title>
        <authorList>
            <person name="Elya C."/>
            <person name="Lovett B.R."/>
            <person name="Lee E."/>
            <person name="Macias A.M."/>
            <person name="Hajek A.E."/>
            <person name="De Bivort B.L."/>
            <person name="Kasson M.T."/>
            <person name="De Fine Licht H.H."/>
            <person name="Stajich J.E."/>
        </authorList>
    </citation>
    <scope>NUCLEOTIDE SEQUENCE</scope>
    <source>
        <strain evidence="1">Berkeley</strain>
    </source>
</reference>
<gene>
    <name evidence="1" type="primary">ZRSR2</name>
    <name evidence="1" type="ORF">DSO57_1012924</name>
</gene>
<organism evidence="1 2">
    <name type="scientific">Entomophthora muscae</name>
    <dbReference type="NCBI Taxonomy" id="34485"/>
    <lineage>
        <taxon>Eukaryota</taxon>
        <taxon>Fungi</taxon>
        <taxon>Fungi incertae sedis</taxon>
        <taxon>Zoopagomycota</taxon>
        <taxon>Entomophthoromycotina</taxon>
        <taxon>Entomophthoromycetes</taxon>
        <taxon>Entomophthorales</taxon>
        <taxon>Entomophthoraceae</taxon>
        <taxon>Entomophthora</taxon>
    </lineage>
</organism>